<organism evidence="1 2">
    <name type="scientific">Gossypium barbadense</name>
    <name type="common">Sea Island cotton</name>
    <name type="synonym">Hibiscus barbadensis</name>
    <dbReference type="NCBI Taxonomy" id="3634"/>
    <lineage>
        <taxon>Eukaryota</taxon>
        <taxon>Viridiplantae</taxon>
        <taxon>Streptophyta</taxon>
        <taxon>Embryophyta</taxon>
        <taxon>Tracheophyta</taxon>
        <taxon>Spermatophyta</taxon>
        <taxon>Magnoliopsida</taxon>
        <taxon>eudicotyledons</taxon>
        <taxon>Gunneridae</taxon>
        <taxon>Pentapetalae</taxon>
        <taxon>rosids</taxon>
        <taxon>malvids</taxon>
        <taxon>Malvales</taxon>
        <taxon>Malvaceae</taxon>
        <taxon>Malvoideae</taxon>
        <taxon>Gossypium</taxon>
    </lineage>
</organism>
<dbReference type="AlphaFoldDB" id="A0A2P5XDG1"/>
<proteinExistence type="predicted"/>
<name>A0A2P5XDG1_GOSBA</name>
<protein>
    <submittedName>
        <fullName evidence="1">Uncharacterized protein</fullName>
    </submittedName>
</protein>
<sequence>MAYHAWFIGPVSTSSSTTPTRFHGSYDGSRPLGSSWESGELRFNDDGVMFDAAVDWRGQQLLPDAERKQGL</sequence>
<accession>A0A2P5XDG1</accession>
<dbReference type="Proteomes" id="UP000239757">
    <property type="component" value="Unassembled WGS sequence"/>
</dbReference>
<reference evidence="1 2" key="1">
    <citation type="submission" date="2015-01" db="EMBL/GenBank/DDBJ databases">
        <title>Genome of allotetraploid Gossypium barbadense reveals genomic plasticity and fiber elongation in cotton evolution.</title>
        <authorList>
            <person name="Chen X."/>
            <person name="Liu X."/>
            <person name="Zhao B."/>
            <person name="Zheng H."/>
            <person name="Hu Y."/>
            <person name="Lu G."/>
            <person name="Yang C."/>
            <person name="Chen J."/>
            <person name="Shan C."/>
            <person name="Zhang L."/>
            <person name="Zhou Y."/>
            <person name="Wang L."/>
            <person name="Guo W."/>
            <person name="Bai Y."/>
            <person name="Ruan J."/>
            <person name="Shangguan X."/>
            <person name="Mao Y."/>
            <person name="Jiang J."/>
            <person name="Zhu Y."/>
            <person name="Lei J."/>
            <person name="Kang H."/>
            <person name="Chen S."/>
            <person name="He X."/>
            <person name="Wang R."/>
            <person name="Wang Y."/>
            <person name="Chen J."/>
            <person name="Wang L."/>
            <person name="Yu S."/>
            <person name="Wang B."/>
            <person name="Wei J."/>
            <person name="Song S."/>
            <person name="Lu X."/>
            <person name="Gao Z."/>
            <person name="Gu W."/>
            <person name="Deng X."/>
            <person name="Ma D."/>
            <person name="Wang S."/>
            <person name="Liang W."/>
            <person name="Fang L."/>
            <person name="Cai C."/>
            <person name="Zhu X."/>
            <person name="Zhou B."/>
            <person name="Zhang Y."/>
            <person name="Chen Z."/>
            <person name="Xu S."/>
            <person name="Zhu R."/>
            <person name="Wang S."/>
            <person name="Zhang T."/>
            <person name="Zhao G."/>
        </authorList>
    </citation>
    <scope>NUCLEOTIDE SEQUENCE [LARGE SCALE GENOMIC DNA]</scope>
    <source>
        <strain evidence="2">cv. Xinhai21</strain>
        <tissue evidence="1">Leaf</tissue>
    </source>
</reference>
<gene>
    <name evidence="1" type="ORF">GOBAR_AA19298</name>
</gene>
<dbReference type="EMBL" id="KZ665123">
    <property type="protein sequence ID" value="PPS01370.1"/>
    <property type="molecule type" value="Genomic_DNA"/>
</dbReference>
<evidence type="ECO:0000313" key="2">
    <source>
        <dbReference type="Proteomes" id="UP000239757"/>
    </source>
</evidence>
<evidence type="ECO:0000313" key="1">
    <source>
        <dbReference type="EMBL" id="PPS01370.1"/>
    </source>
</evidence>